<dbReference type="EMBL" id="CAJHNJ030000033">
    <property type="protein sequence ID" value="CAG9126787.1"/>
    <property type="molecule type" value="Genomic_DNA"/>
</dbReference>
<organism evidence="2 3">
    <name type="scientific">Plutella xylostella</name>
    <name type="common">Diamondback moth</name>
    <name type="synonym">Plutella maculipennis</name>
    <dbReference type="NCBI Taxonomy" id="51655"/>
    <lineage>
        <taxon>Eukaryota</taxon>
        <taxon>Metazoa</taxon>
        <taxon>Ecdysozoa</taxon>
        <taxon>Arthropoda</taxon>
        <taxon>Hexapoda</taxon>
        <taxon>Insecta</taxon>
        <taxon>Pterygota</taxon>
        <taxon>Neoptera</taxon>
        <taxon>Endopterygota</taxon>
        <taxon>Lepidoptera</taxon>
        <taxon>Glossata</taxon>
        <taxon>Ditrysia</taxon>
        <taxon>Yponomeutoidea</taxon>
        <taxon>Plutellidae</taxon>
        <taxon>Plutella</taxon>
    </lineage>
</organism>
<reference evidence="2" key="1">
    <citation type="submission" date="2020-11" db="EMBL/GenBank/DDBJ databases">
        <authorList>
            <person name="Whiteford S."/>
        </authorList>
    </citation>
    <scope>NUCLEOTIDE SEQUENCE</scope>
</reference>
<sequence length="198" mass="21171">MFKIEAIRRGIRAAGRTPRLAASVASRRVVPALKDEEEPGETGEAAAARLRLVFESARRCRCDQGERAAAAARPLLLAARGCPGRAVRPRVPSGPPARARAGSRGAAGPSPAARSPRLTLYLYLPAASNKPEFTYHVKCPVVAFSTTQEVSEFLRHIAQKVIVQCASRCGPASPPPPRRRVAACRPPPVAFLHSNEAL</sequence>
<dbReference type="AlphaFoldDB" id="A0A8S4FG15"/>
<keyword evidence="3" id="KW-1185">Reference proteome</keyword>
<comment type="caution">
    <text evidence="2">The sequence shown here is derived from an EMBL/GenBank/DDBJ whole genome shotgun (WGS) entry which is preliminary data.</text>
</comment>
<name>A0A8S4FG15_PLUXY</name>
<dbReference type="Proteomes" id="UP000653454">
    <property type="component" value="Unassembled WGS sequence"/>
</dbReference>
<gene>
    <name evidence="2" type="ORF">PLXY2_LOCUS8709</name>
</gene>
<proteinExistence type="predicted"/>
<feature type="region of interest" description="Disordered" evidence="1">
    <location>
        <begin position="85"/>
        <end position="113"/>
    </location>
</feature>
<protein>
    <submittedName>
        <fullName evidence="2">(diamondback moth) hypothetical protein</fullName>
    </submittedName>
</protein>
<evidence type="ECO:0000313" key="2">
    <source>
        <dbReference type="EMBL" id="CAG9126787.1"/>
    </source>
</evidence>
<evidence type="ECO:0000256" key="1">
    <source>
        <dbReference type="SAM" id="MobiDB-lite"/>
    </source>
</evidence>
<evidence type="ECO:0000313" key="3">
    <source>
        <dbReference type="Proteomes" id="UP000653454"/>
    </source>
</evidence>
<accession>A0A8S4FG15</accession>